<dbReference type="EMBL" id="LUGG01000002">
    <property type="protein sequence ID" value="OBZ77865.1"/>
    <property type="molecule type" value="Genomic_DNA"/>
</dbReference>
<comment type="caution">
    <text evidence="2">The sequence shown here is derived from an EMBL/GenBank/DDBJ whole genome shotgun (WGS) entry which is preliminary data.</text>
</comment>
<evidence type="ECO:0000313" key="2">
    <source>
        <dbReference type="EMBL" id="OBZ77865.1"/>
    </source>
</evidence>
<keyword evidence="3" id="KW-1185">Reference proteome</keyword>
<evidence type="ECO:0000313" key="3">
    <source>
        <dbReference type="Proteomes" id="UP000092993"/>
    </source>
</evidence>
<feature type="region of interest" description="Disordered" evidence="1">
    <location>
        <begin position="200"/>
        <end position="262"/>
    </location>
</feature>
<proteinExistence type="predicted"/>
<sequence length="262" mass="28101">MTEACQLQKELKKARLAEGWELESVDRALQDQLTYWMQQAIVKAGKAPAKAGSLGKTAISTSMPAGQAETSTSMPMLSAMAILLGMMETNVEWMLISAPPSPRSDRLGAAHEVHSQAMSAFIDHPPMVIVIDECGEAHCGAVVALQPWDQIDMDATQVSSDSSGNELGSPVIECARLIQCPQTEALKAVIESVQALRMVGEGGWGTPPPHTGTHGQRVTGDREDDHLWPPYPTRSANATPHTPRTPWASTTGEPSGTTPRRS</sequence>
<accession>A0A1C7MLX3</accession>
<evidence type="ECO:0000256" key="1">
    <source>
        <dbReference type="SAM" id="MobiDB-lite"/>
    </source>
</evidence>
<dbReference type="AlphaFoldDB" id="A0A1C7MLX3"/>
<reference evidence="2 3" key="1">
    <citation type="submission" date="2016-03" db="EMBL/GenBank/DDBJ databases">
        <title>Whole genome sequencing of Grifola frondosa 9006-11.</title>
        <authorList>
            <person name="Min B."/>
            <person name="Park H."/>
            <person name="Kim J.-G."/>
            <person name="Cho H."/>
            <person name="Oh Y.-L."/>
            <person name="Kong W.-S."/>
            <person name="Choi I.-G."/>
        </authorList>
    </citation>
    <scope>NUCLEOTIDE SEQUENCE [LARGE SCALE GENOMIC DNA]</scope>
    <source>
        <strain evidence="2 3">9006-11</strain>
    </source>
</reference>
<gene>
    <name evidence="2" type="ORF">A0H81_02837</name>
</gene>
<feature type="compositionally biased region" description="Polar residues" evidence="1">
    <location>
        <begin position="234"/>
        <end position="262"/>
    </location>
</feature>
<dbReference type="Proteomes" id="UP000092993">
    <property type="component" value="Unassembled WGS sequence"/>
</dbReference>
<name>A0A1C7MLX3_GRIFR</name>
<organism evidence="2 3">
    <name type="scientific">Grifola frondosa</name>
    <name type="common">Maitake</name>
    <name type="synonym">Polyporus frondosus</name>
    <dbReference type="NCBI Taxonomy" id="5627"/>
    <lineage>
        <taxon>Eukaryota</taxon>
        <taxon>Fungi</taxon>
        <taxon>Dikarya</taxon>
        <taxon>Basidiomycota</taxon>
        <taxon>Agaricomycotina</taxon>
        <taxon>Agaricomycetes</taxon>
        <taxon>Polyporales</taxon>
        <taxon>Grifolaceae</taxon>
        <taxon>Grifola</taxon>
    </lineage>
</organism>
<protein>
    <submittedName>
        <fullName evidence="2">Uncharacterized protein</fullName>
    </submittedName>
</protein>